<feature type="domain" description="Rhamnogalacturonase A/B/Epimerase-like pectate lyase" evidence="1">
    <location>
        <begin position="22"/>
        <end position="82"/>
    </location>
</feature>
<dbReference type="InterPro" id="IPR024535">
    <property type="entry name" value="RHGA/B-epi-like_pectate_lyase"/>
</dbReference>
<gene>
    <name evidence="2" type="ORF">LCGC14_3108870</name>
</gene>
<protein>
    <recommendedName>
        <fullName evidence="1">Rhamnogalacturonase A/B/Epimerase-like pectate lyase domain-containing protein</fullName>
    </recommendedName>
</protein>
<proteinExistence type="predicted"/>
<name>A0A0F8YVK6_9ZZZZ</name>
<reference evidence="2" key="1">
    <citation type="journal article" date="2015" name="Nature">
        <title>Complex archaea that bridge the gap between prokaryotes and eukaryotes.</title>
        <authorList>
            <person name="Spang A."/>
            <person name="Saw J.H."/>
            <person name="Jorgensen S.L."/>
            <person name="Zaremba-Niedzwiedzka K."/>
            <person name="Martijn J."/>
            <person name="Lind A.E."/>
            <person name="van Eijk R."/>
            <person name="Schleper C."/>
            <person name="Guy L."/>
            <person name="Ettema T.J."/>
        </authorList>
    </citation>
    <scope>NUCLEOTIDE SEQUENCE</scope>
</reference>
<comment type="caution">
    <text evidence="2">The sequence shown here is derived from an EMBL/GenBank/DDBJ whole genome shotgun (WGS) entry which is preliminary data.</text>
</comment>
<feature type="non-terminal residue" evidence="2">
    <location>
        <position position="258"/>
    </location>
</feature>
<evidence type="ECO:0000259" key="1">
    <source>
        <dbReference type="Pfam" id="PF12708"/>
    </source>
</evidence>
<accession>A0A0F8YVK6</accession>
<organism evidence="2">
    <name type="scientific">marine sediment metagenome</name>
    <dbReference type="NCBI Taxonomy" id="412755"/>
    <lineage>
        <taxon>unclassified sequences</taxon>
        <taxon>metagenomes</taxon>
        <taxon>ecological metagenomes</taxon>
    </lineage>
</organism>
<dbReference type="Gene3D" id="2.160.20.10">
    <property type="entry name" value="Single-stranded right-handed beta-helix, Pectin lyase-like"/>
    <property type="match status" value="1"/>
</dbReference>
<sequence>MAWSEGQALSPSNLNNVSGIVFNVKDPKFGAVGDGVTDDTAAINAAFAAAQPLGNTVFFPAGVYGISSTINIDKHVTFRGVESGTTNAGSEIKALSAVDPMLNITADDVGVQDLYFRGTGAGTGVYYNGTAAGLSACRASNLVFMSLPIGLLVDKTIASIFENIRTNLGQLRFRNGCTSITIISCYPANVVGGSGFKFENVRYLTLTGCAADGNDRYGYELDSSCESIVLTGCGAEVSGFGFCQTSGETIGIYNCFGF</sequence>
<evidence type="ECO:0000313" key="2">
    <source>
        <dbReference type="EMBL" id="KKK52046.1"/>
    </source>
</evidence>
<dbReference type="InterPro" id="IPR011050">
    <property type="entry name" value="Pectin_lyase_fold/virulence"/>
</dbReference>
<dbReference type="Pfam" id="PF12708">
    <property type="entry name" value="Pect-lyase_RHGA_epim"/>
    <property type="match status" value="1"/>
</dbReference>
<dbReference type="AlphaFoldDB" id="A0A0F8YVK6"/>
<dbReference type="SUPFAM" id="SSF51126">
    <property type="entry name" value="Pectin lyase-like"/>
    <property type="match status" value="1"/>
</dbReference>
<dbReference type="EMBL" id="LAZR01067215">
    <property type="protein sequence ID" value="KKK52046.1"/>
    <property type="molecule type" value="Genomic_DNA"/>
</dbReference>
<dbReference type="InterPro" id="IPR012334">
    <property type="entry name" value="Pectin_lyas_fold"/>
</dbReference>